<name>A0ABU8E3Z9_9ACTN</name>
<dbReference type="PANTHER" id="PTHR35399">
    <property type="entry name" value="SLR8030 PROTEIN"/>
    <property type="match status" value="1"/>
</dbReference>
<dbReference type="InterPro" id="IPR008557">
    <property type="entry name" value="PhoX"/>
</dbReference>
<proteinExistence type="predicted"/>
<dbReference type="Pfam" id="PF05787">
    <property type="entry name" value="PhoX"/>
    <property type="match status" value="1"/>
</dbReference>
<comment type="caution">
    <text evidence="1">The sequence shown here is derived from an EMBL/GenBank/DDBJ whole genome shotgun (WGS) entry which is preliminary data.</text>
</comment>
<dbReference type="InterPro" id="IPR006311">
    <property type="entry name" value="TAT_signal"/>
</dbReference>
<gene>
    <name evidence="1" type="ORF">UXQ13_07790</name>
</gene>
<sequence length="476" mass="50116">MTTSDEATRSVSRRGFISRTAVTGLGIALVGSVDTLFGAGSAAAAPGGVPGRPGTPGPGTGYGPLVADPRGILALPRGFSYTVVAQAGVTTMEGGVVTPSDPDGTAAFTRPGGRGAVLVNNHEIGGDEPYRVPAVPGLTYDPGAGGGTTTIEVDQQGRRVAERVSLAGTHNNCAGGRTPWNTWVSCEETEAVPTATNGLTQRHGYCFEVDPYDQAANRDPRPIKALGRFAHEAVVVDPDTSELYLTEDAANPNGLLYRWTPPAAALPLGKGSLRRLGPTDGTLAALRATRDGVLVPDLNQATEIGTTYATEWVTVPDRDAATMSTRLQAYAQPITRARKLEGMWWGDGGVYFVSSFDRSLDAPHDGQVWFLDPLADTIRLTLRFAYTPADQDSDVDGPDNITVSPYGGLIIAEDGEGKQHLVGSNSAGETFFFARNDLSGSELAGPTFSPDRKTLFVGIQEEGYVLAIQGPFARQH</sequence>
<keyword evidence="2" id="KW-1185">Reference proteome</keyword>
<reference evidence="1 2" key="1">
    <citation type="submission" date="2024-03" db="EMBL/GenBank/DDBJ databases">
        <title>Draft genome sequence of Klenkia terrae.</title>
        <authorList>
            <person name="Duangmal K."/>
            <person name="Chantavorakit T."/>
        </authorList>
    </citation>
    <scope>NUCLEOTIDE SEQUENCE [LARGE SCALE GENOMIC DNA]</scope>
    <source>
        <strain evidence="1 2">JCM 17786</strain>
    </source>
</reference>
<accession>A0ABU8E3Z9</accession>
<dbReference type="PANTHER" id="PTHR35399:SF4">
    <property type="entry name" value="MEMBRANE PROTEIN"/>
    <property type="match status" value="1"/>
</dbReference>
<protein>
    <submittedName>
        <fullName evidence="1">Alkaline phosphatase PhoX</fullName>
    </submittedName>
</protein>
<organism evidence="1 2">
    <name type="scientific">Klenkia terrae</name>
    <dbReference type="NCBI Taxonomy" id="1052259"/>
    <lineage>
        <taxon>Bacteria</taxon>
        <taxon>Bacillati</taxon>
        <taxon>Actinomycetota</taxon>
        <taxon>Actinomycetes</taxon>
        <taxon>Geodermatophilales</taxon>
        <taxon>Geodermatophilaceae</taxon>
        <taxon>Klenkia</taxon>
    </lineage>
</organism>
<dbReference type="Proteomes" id="UP001373496">
    <property type="component" value="Unassembled WGS sequence"/>
</dbReference>
<evidence type="ECO:0000313" key="2">
    <source>
        <dbReference type="Proteomes" id="UP001373496"/>
    </source>
</evidence>
<dbReference type="EMBL" id="JBAPLV010000006">
    <property type="protein sequence ID" value="MEI4278364.1"/>
    <property type="molecule type" value="Genomic_DNA"/>
</dbReference>
<dbReference type="RefSeq" id="WP_225234114.1">
    <property type="nucleotide sequence ID" value="NZ_JBAPLV010000006.1"/>
</dbReference>
<dbReference type="PROSITE" id="PS51318">
    <property type="entry name" value="TAT"/>
    <property type="match status" value="1"/>
</dbReference>
<evidence type="ECO:0000313" key="1">
    <source>
        <dbReference type="EMBL" id="MEI4278364.1"/>
    </source>
</evidence>
<dbReference type="SUPFAM" id="SSF63829">
    <property type="entry name" value="Calcium-dependent phosphotriesterase"/>
    <property type="match status" value="1"/>
</dbReference>